<comment type="caution">
    <text evidence="2">The sequence shown here is derived from an EMBL/GenBank/DDBJ whole genome shotgun (WGS) entry which is preliminary data.</text>
</comment>
<evidence type="ECO:0000259" key="1">
    <source>
        <dbReference type="PROSITE" id="PS50879"/>
    </source>
</evidence>
<dbReference type="SUPFAM" id="SSF53098">
    <property type="entry name" value="Ribonuclease H-like"/>
    <property type="match status" value="1"/>
</dbReference>
<reference evidence="2 3" key="2">
    <citation type="submission" date="2019-01" db="EMBL/GenBank/DDBJ databases">
        <title>The decoding of complex shrimp genome reveals the adaptation for benthos swimmer, frequently molting mechanism and breeding impact on genome.</title>
        <authorList>
            <person name="Sun Y."/>
            <person name="Gao Y."/>
            <person name="Yu Y."/>
        </authorList>
    </citation>
    <scope>NUCLEOTIDE SEQUENCE [LARGE SCALE GENOMIC DNA]</scope>
    <source>
        <tissue evidence="2">Muscle</tissue>
    </source>
</reference>
<gene>
    <name evidence="2" type="ORF">C7M84_012044</name>
</gene>
<dbReference type="PANTHER" id="PTHR36688:SF2">
    <property type="entry name" value="ENDONUCLEASE_EXONUCLEASE_PHOSPHATASE DOMAIN-CONTAINING PROTEIN"/>
    <property type="match status" value="1"/>
</dbReference>
<dbReference type="Pfam" id="PF00075">
    <property type="entry name" value="RNase_H"/>
    <property type="match status" value="1"/>
</dbReference>
<evidence type="ECO:0000313" key="3">
    <source>
        <dbReference type="Proteomes" id="UP000283509"/>
    </source>
</evidence>
<sequence>MANNPNAEEKIKLLQWNILGFRAKLPLLTLALAEQRYDVVLLQETLLQTSITIPNYKGFHQFYSQDAPDLPSYLSSQQTRVHTPQRGVLDLSFVSTSLLPLTTWSLHPYLASDHFASTITVDLPRLQRRAPEPRWNFRRADWHEFSYLMEEWAETHVPAHDLEDQEKEIVAALHQAANQAIPKVGTSVFTHKNGWFYNDRVRELKHRLIVLKKKLKQHFSPSLLETFRAAHRLICKEIQEIRTNSWLEWCESLNAHTSLHDLWTKLNRVSGKHKKQPSHPQPLQIANDLIQSFQARSSNTQLPRSTLNRTQNLSHRRELSIHTAIALPSDLDVPFTLYEIKKAIKTSKDTAPGIDKISYSMLNHLGDHALMQITNLFTASLTSGRLPSQWKEANIHPIPKNTTPPSYRPISLQSPLGDSLRRILDTPQAPHRRVLPWHHEIHQSVTSFNLLPALLSRGIDAPHHGYAEPNPWEPPLAAFLINSLPRPKKNCSPNDLQNLRETISSIENDRDTTVIYTDGSVDPESGRAGGAFLCNDYVQASRLSNDSSILQAELFAIRSALTYALFCTKSTVCIFTDSLSAIHTLQNRAHLDNVYLATSTLFKLQQLTQQGKTVRIMWIPSHVGLEGNDRVDSAAKSSLHQTRLQPIKPSISQIKNRAKITAKQITLIQHQVWVQAGSPSATWYKTVTEYETITIPRSMSRKDAVIIHRLRLGYPCSWEIDERVPKECNYCQTVVSHPLTHYLLDCQALYHIRHHNFSDVPNRETSQRSTVAATYARTILDSEESFKTISAAPPPR</sequence>
<dbReference type="PANTHER" id="PTHR36688">
    <property type="entry name" value="ENDO/EXONUCLEASE/PHOSPHATASE DOMAIN-CONTAINING PROTEIN"/>
    <property type="match status" value="1"/>
</dbReference>
<evidence type="ECO:0000313" key="2">
    <source>
        <dbReference type="EMBL" id="ROT69722.1"/>
    </source>
</evidence>
<dbReference type="GO" id="GO:0004523">
    <property type="term" value="F:RNA-DNA hybrid ribonuclease activity"/>
    <property type="evidence" value="ECO:0007669"/>
    <property type="project" value="InterPro"/>
</dbReference>
<proteinExistence type="predicted"/>
<reference evidence="2 3" key="1">
    <citation type="submission" date="2018-04" db="EMBL/GenBank/DDBJ databases">
        <authorList>
            <person name="Zhang X."/>
            <person name="Yuan J."/>
            <person name="Li F."/>
            <person name="Xiang J."/>
        </authorList>
    </citation>
    <scope>NUCLEOTIDE SEQUENCE [LARGE SCALE GENOMIC DNA]</scope>
    <source>
        <tissue evidence="2">Muscle</tissue>
    </source>
</reference>
<accession>A0A3R7QJS0</accession>
<dbReference type="Gene3D" id="3.30.420.10">
    <property type="entry name" value="Ribonuclease H-like superfamily/Ribonuclease H"/>
    <property type="match status" value="1"/>
</dbReference>
<dbReference type="GO" id="GO:0003676">
    <property type="term" value="F:nucleic acid binding"/>
    <property type="evidence" value="ECO:0007669"/>
    <property type="project" value="InterPro"/>
</dbReference>
<dbReference type="InterPro" id="IPR036691">
    <property type="entry name" value="Endo/exonu/phosph_ase_sf"/>
</dbReference>
<name>A0A3R7QJS0_PENVA</name>
<dbReference type="SUPFAM" id="SSF56219">
    <property type="entry name" value="DNase I-like"/>
    <property type="match status" value="1"/>
</dbReference>
<dbReference type="CDD" id="cd09276">
    <property type="entry name" value="Rnase_HI_RT_non_LTR"/>
    <property type="match status" value="1"/>
</dbReference>
<dbReference type="PROSITE" id="PS50879">
    <property type="entry name" value="RNASE_H_1"/>
    <property type="match status" value="1"/>
</dbReference>
<dbReference type="Proteomes" id="UP000283509">
    <property type="component" value="Unassembled WGS sequence"/>
</dbReference>
<dbReference type="EMBL" id="QCYY01002524">
    <property type="protein sequence ID" value="ROT69722.1"/>
    <property type="molecule type" value="Genomic_DNA"/>
</dbReference>
<organism evidence="2 3">
    <name type="scientific">Penaeus vannamei</name>
    <name type="common">Whiteleg shrimp</name>
    <name type="synonym">Litopenaeus vannamei</name>
    <dbReference type="NCBI Taxonomy" id="6689"/>
    <lineage>
        <taxon>Eukaryota</taxon>
        <taxon>Metazoa</taxon>
        <taxon>Ecdysozoa</taxon>
        <taxon>Arthropoda</taxon>
        <taxon>Crustacea</taxon>
        <taxon>Multicrustacea</taxon>
        <taxon>Malacostraca</taxon>
        <taxon>Eumalacostraca</taxon>
        <taxon>Eucarida</taxon>
        <taxon>Decapoda</taxon>
        <taxon>Dendrobranchiata</taxon>
        <taxon>Penaeoidea</taxon>
        <taxon>Penaeidae</taxon>
        <taxon>Penaeus</taxon>
    </lineage>
</organism>
<dbReference type="OrthoDB" id="6377262at2759"/>
<dbReference type="InterPro" id="IPR036397">
    <property type="entry name" value="RNaseH_sf"/>
</dbReference>
<dbReference type="InterPro" id="IPR012337">
    <property type="entry name" value="RNaseH-like_sf"/>
</dbReference>
<feature type="domain" description="RNase H type-1" evidence="1">
    <location>
        <begin position="509"/>
        <end position="640"/>
    </location>
</feature>
<keyword evidence="3" id="KW-1185">Reference proteome</keyword>
<protein>
    <submittedName>
        <fullName evidence="2">Pol</fullName>
    </submittedName>
</protein>
<dbReference type="InterPro" id="IPR052560">
    <property type="entry name" value="RdDP_mobile_element"/>
</dbReference>
<dbReference type="AlphaFoldDB" id="A0A3R7QJS0"/>
<dbReference type="Gene3D" id="3.60.10.10">
    <property type="entry name" value="Endonuclease/exonuclease/phosphatase"/>
    <property type="match status" value="1"/>
</dbReference>
<dbReference type="InterPro" id="IPR002156">
    <property type="entry name" value="RNaseH_domain"/>
</dbReference>